<feature type="transmembrane region" description="Helical" evidence="6">
    <location>
        <begin position="6"/>
        <end position="23"/>
    </location>
</feature>
<dbReference type="Pfam" id="PF01478">
    <property type="entry name" value="Peptidase_A24"/>
    <property type="match status" value="1"/>
</dbReference>
<evidence type="ECO:0000313" key="9">
    <source>
        <dbReference type="Proteomes" id="UP001227126"/>
    </source>
</evidence>
<feature type="domain" description="Prepilin type IV endopeptidase peptidase" evidence="7">
    <location>
        <begin position="15"/>
        <end position="117"/>
    </location>
</feature>
<evidence type="ECO:0000256" key="1">
    <source>
        <dbReference type="ARBA" id="ARBA00004651"/>
    </source>
</evidence>
<dbReference type="InterPro" id="IPR000045">
    <property type="entry name" value="Prepilin_IV_endopep_pep"/>
</dbReference>
<dbReference type="Gene3D" id="1.20.120.1220">
    <property type="match status" value="1"/>
</dbReference>
<dbReference type="PANTHER" id="PTHR36506">
    <property type="entry name" value="PREFLAGELLIN PEPTIDASE"/>
    <property type="match status" value="1"/>
</dbReference>
<accession>A0ABT7FCA2</accession>
<gene>
    <name evidence="8" type="ORF">QO034_05590</name>
</gene>
<dbReference type="EC" id="3.4.23.43" evidence="8"/>
<dbReference type="PANTHER" id="PTHR36506:SF1">
    <property type="entry name" value="PREFLAGELLIN PEPTIDASE"/>
    <property type="match status" value="1"/>
</dbReference>
<dbReference type="EMBL" id="JASNJE010000005">
    <property type="protein sequence ID" value="MDK3072575.1"/>
    <property type="molecule type" value="Genomic_DNA"/>
</dbReference>
<feature type="transmembrane region" description="Helical" evidence="6">
    <location>
        <begin position="140"/>
        <end position="159"/>
    </location>
</feature>
<evidence type="ECO:0000259" key="7">
    <source>
        <dbReference type="Pfam" id="PF01478"/>
    </source>
</evidence>
<dbReference type="GO" id="GO:0004190">
    <property type="term" value="F:aspartic-type endopeptidase activity"/>
    <property type="evidence" value="ECO:0007669"/>
    <property type="project" value="UniProtKB-EC"/>
</dbReference>
<proteinExistence type="predicted"/>
<dbReference type="InterPro" id="IPR052218">
    <property type="entry name" value="Preflagellin_Peptidase"/>
</dbReference>
<comment type="caution">
    <text evidence="8">The sequence shown here is derived from an EMBL/GenBank/DDBJ whole genome shotgun (WGS) entry which is preliminary data.</text>
</comment>
<evidence type="ECO:0000313" key="8">
    <source>
        <dbReference type="EMBL" id="MDK3072575.1"/>
    </source>
</evidence>
<keyword evidence="8" id="KW-0378">Hydrolase</keyword>
<protein>
    <submittedName>
        <fullName evidence="8">Prepilin peptidase</fullName>
        <ecNumber evidence="8">3.4.23.43</ecNumber>
    </submittedName>
</protein>
<dbReference type="RefSeq" id="WP_284484518.1">
    <property type="nucleotide sequence ID" value="NZ_JASNJE010000005.1"/>
</dbReference>
<evidence type="ECO:0000256" key="6">
    <source>
        <dbReference type="SAM" id="Phobius"/>
    </source>
</evidence>
<evidence type="ECO:0000256" key="4">
    <source>
        <dbReference type="ARBA" id="ARBA00022989"/>
    </source>
</evidence>
<sequence>MSPEIGEFIPLVLSAPLLAAMAIGDLRRLRISNRLVLAMLAIFVLSAPFLLPPSEIGARVIVALSVFVLGTAGFALGLWGGGDVKALAALMLFLPSAALPIYAYIFAFSMLAGIALVLTFRAAFGTPETAWHAFRPQTEFPMGLSIALSGMLLPLVLLVPAL</sequence>
<comment type="subcellular location">
    <subcellularLocation>
        <location evidence="1">Cell membrane</location>
        <topology evidence="1">Multi-pass membrane protein</topology>
    </subcellularLocation>
</comment>
<dbReference type="Proteomes" id="UP001227126">
    <property type="component" value="Unassembled WGS sequence"/>
</dbReference>
<name>A0ABT7FCA2_9RHOB</name>
<keyword evidence="2" id="KW-1003">Cell membrane</keyword>
<organism evidence="8 9">
    <name type="scientific">Sedimentitalea xiamensis</name>
    <dbReference type="NCBI Taxonomy" id="3050037"/>
    <lineage>
        <taxon>Bacteria</taxon>
        <taxon>Pseudomonadati</taxon>
        <taxon>Pseudomonadota</taxon>
        <taxon>Alphaproteobacteria</taxon>
        <taxon>Rhodobacterales</taxon>
        <taxon>Paracoccaceae</taxon>
        <taxon>Sedimentitalea</taxon>
    </lineage>
</organism>
<feature type="transmembrane region" description="Helical" evidence="6">
    <location>
        <begin position="57"/>
        <end position="80"/>
    </location>
</feature>
<keyword evidence="4 6" id="KW-1133">Transmembrane helix</keyword>
<keyword evidence="9" id="KW-1185">Reference proteome</keyword>
<keyword evidence="3 6" id="KW-0812">Transmembrane</keyword>
<keyword evidence="5 6" id="KW-0472">Membrane</keyword>
<evidence type="ECO:0000256" key="5">
    <source>
        <dbReference type="ARBA" id="ARBA00023136"/>
    </source>
</evidence>
<feature type="transmembrane region" description="Helical" evidence="6">
    <location>
        <begin position="35"/>
        <end position="51"/>
    </location>
</feature>
<evidence type="ECO:0000256" key="3">
    <source>
        <dbReference type="ARBA" id="ARBA00022692"/>
    </source>
</evidence>
<reference evidence="8 9" key="1">
    <citation type="submission" date="2023-05" db="EMBL/GenBank/DDBJ databases">
        <title>Sedimentitalea sp. nov. JM2-8.</title>
        <authorList>
            <person name="Huang J."/>
        </authorList>
    </citation>
    <scope>NUCLEOTIDE SEQUENCE [LARGE SCALE GENOMIC DNA]</scope>
    <source>
        <strain evidence="8 9">JM2-8</strain>
    </source>
</reference>
<feature type="transmembrane region" description="Helical" evidence="6">
    <location>
        <begin position="101"/>
        <end position="120"/>
    </location>
</feature>
<evidence type="ECO:0000256" key="2">
    <source>
        <dbReference type="ARBA" id="ARBA00022475"/>
    </source>
</evidence>